<comment type="caution">
    <text evidence="1">The sequence shown here is derived from an EMBL/GenBank/DDBJ whole genome shotgun (WGS) entry which is preliminary data.</text>
</comment>
<evidence type="ECO:0000313" key="2">
    <source>
        <dbReference type="Proteomes" id="UP001596163"/>
    </source>
</evidence>
<dbReference type="RefSeq" id="WP_377917833.1">
    <property type="nucleotide sequence ID" value="NZ_JBHSKS010000027.1"/>
</dbReference>
<dbReference type="InterPro" id="IPR025345">
    <property type="entry name" value="DUF4249"/>
</dbReference>
<protein>
    <submittedName>
        <fullName evidence="1">DUF4249 domain-containing protein</fullName>
    </submittedName>
</protein>
<proteinExistence type="predicted"/>
<dbReference type="PROSITE" id="PS51257">
    <property type="entry name" value="PROKAR_LIPOPROTEIN"/>
    <property type="match status" value="1"/>
</dbReference>
<dbReference type="EMBL" id="JBHSKS010000027">
    <property type="protein sequence ID" value="MFC5193672.1"/>
    <property type="molecule type" value="Genomic_DNA"/>
</dbReference>
<name>A0ABW0C118_9BACT</name>
<dbReference type="Pfam" id="PF14054">
    <property type="entry name" value="DUF4249"/>
    <property type="match status" value="1"/>
</dbReference>
<sequence length="279" mass="32568">MRTIWVLLLSSLFLFSCQEEVFLPLDQNEEGTPVIEAMWTDQGIYNEVKISLSNNYYDSAEYVAISDAQVYIKVERTGRIIPFRYVDGTKTYRANNPSERARVGERYQLNVNWRGKVFQSAGTMLEAPIVDSVTWKFEEKRLFREEGYYIKVYGKIPFTENNNYRIRVIENDTLKNQRDDYLLFDDTFGLRFFEEGLELGYAFQEKDEVRLELYRLNKDAYDYLNQLVNLLFNDGGLFSPPPQNPQSNIKVVSGDSEVLGYFVVSPVLTRSVLIQAKYD</sequence>
<reference evidence="2" key="1">
    <citation type="journal article" date="2019" name="Int. J. Syst. Evol. Microbiol.">
        <title>The Global Catalogue of Microorganisms (GCM) 10K type strain sequencing project: providing services to taxonomists for standard genome sequencing and annotation.</title>
        <authorList>
            <consortium name="The Broad Institute Genomics Platform"/>
            <consortium name="The Broad Institute Genome Sequencing Center for Infectious Disease"/>
            <person name="Wu L."/>
            <person name="Ma J."/>
        </authorList>
    </citation>
    <scope>NUCLEOTIDE SEQUENCE [LARGE SCALE GENOMIC DNA]</scope>
    <source>
        <strain evidence="2">CGMCC 1.7030</strain>
    </source>
</reference>
<keyword evidence="2" id="KW-1185">Reference proteome</keyword>
<organism evidence="1 2">
    <name type="scientific">Algoriphagus aquatilis</name>
    <dbReference type="NCBI Taxonomy" id="490186"/>
    <lineage>
        <taxon>Bacteria</taxon>
        <taxon>Pseudomonadati</taxon>
        <taxon>Bacteroidota</taxon>
        <taxon>Cytophagia</taxon>
        <taxon>Cytophagales</taxon>
        <taxon>Cyclobacteriaceae</taxon>
        <taxon>Algoriphagus</taxon>
    </lineage>
</organism>
<accession>A0ABW0C118</accession>
<gene>
    <name evidence="1" type="ORF">ACFPIK_18010</name>
</gene>
<dbReference type="Proteomes" id="UP001596163">
    <property type="component" value="Unassembled WGS sequence"/>
</dbReference>
<evidence type="ECO:0000313" key="1">
    <source>
        <dbReference type="EMBL" id="MFC5193672.1"/>
    </source>
</evidence>